<name>A0ABV6AJD3_9HYPH</name>
<comment type="caution">
    <text evidence="6">The sequence shown here is derived from an EMBL/GenBank/DDBJ whole genome shotgun (WGS) entry which is preliminary data.</text>
</comment>
<dbReference type="InterPro" id="IPR017871">
    <property type="entry name" value="ABC_transporter-like_CS"/>
</dbReference>
<keyword evidence="4 6" id="KW-0067">ATP-binding</keyword>
<reference evidence="6 7" key="1">
    <citation type="submission" date="2024-09" db="EMBL/GenBank/DDBJ databases">
        <authorList>
            <person name="Sun Q."/>
            <person name="Mori K."/>
        </authorList>
    </citation>
    <scope>NUCLEOTIDE SEQUENCE [LARGE SCALE GENOMIC DNA]</scope>
    <source>
        <strain evidence="6 7">TBRC 4938</strain>
    </source>
</reference>
<proteinExistence type="inferred from homology"/>
<protein>
    <submittedName>
        <fullName evidence="6">ABC transporter ATP-binding protein</fullName>
    </submittedName>
</protein>
<dbReference type="InterPro" id="IPR003593">
    <property type="entry name" value="AAA+_ATPase"/>
</dbReference>
<accession>A0ABV6AJD3</accession>
<evidence type="ECO:0000313" key="6">
    <source>
        <dbReference type="EMBL" id="MFB9950733.1"/>
    </source>
</evidence>
<evidence type="ECO:0000256" key="2">
    <source>
        <dbReference type="ARBA" id="ARBA00022448"/>
    </source>
</evidence>
<dbReference type="Gene3D" id="3.40.50.300">
    <property type="entry name" value="P-loop containing nucleotide triphosphate hydrolases"/>
    <property type="match status" value="1"/>
</dbReference>
<dbReference type="PROSITE" id="PS00211">
    <property type="entry name" value="ABC_TRANSPORTER_1"/>
    <property type="match status" value="1"/>
</dbReference>
<evidence type="ECO:0000256" key="1">
    <source>
        <dbReference type="ARBA" id="ARBA00005417"/>
    </source>
</evidence>
<comment type="similarity">
    <text evidence="1">Belongs to the ABC transporter superfamily.</text>
</comment>
<keyword evidence="3" id="KW-0547">Nucleotide-binding</keyword>
<dbReference type="Proteomes" id="UP001589692">
    <property type="component" value="Unassembled WGS sequence"/>
</dbReference>
<feature type="domain" description="ABC transporter" evidence="5">
    <location>
        <begin position="15"/>
        <end position="245"/>
    </location>
</feature>
<evidence type="ECO:0000313" key="7">
    <source>
        <dbReference type="Proteomes" id="UP001589692"/>
    </source>
</evidence>
<dbReference type="InterPro" id="IPR003439">
    <property type="entry name" value="ABC_transporter-like_ATP-bd"/>
</dbReference>
<dbReference type="InterPro" id="IPR050166">
    <property type="entry name" value="ABC_transporter_ATP-bind"/>
</dbReference>
<organism evidence="6 7">
    <name type="scientific">Rhizobium puerariae</name>
    <dbReference type="NCBI Taxonomy" id="1585791"/>
    <lineage>
        <taxon>Bacteria</taxon>
        <taxon>Pseudomonadati</taxon>
        <taxon>Pseudomonadota</taxon>
        <taxon>Alphaproteobacteria</taxon>
        <taxon>Hyphomicrobiales</taxon>
        <taxon>Rhizobiaceae</taxon>
        <taxon>Rhizobium/Agrobacterium group</taxon>
        <taxon>Rhizobium</taxon>
    </lineage>
</organism>
<keyword evidence="2" id="KW-0813">Transport</keyword>
<evidence type="ECO:0000259" key="5">
    <source>
        <dbReference type="PROSITE" id="PS50893"/>
    </source>
</evidence>
<dbReference type="GO" id="GO:0005524">
    <property type="term" value="F:ATP binding"/>
    <property type="evidence" value="ECO:0007669"/>
    <property type="project" value="UniProtKB-KW"/>
</dbReference>
<dbReference type="RefSeq" id="WP_377263384.1">
    <property type="nucleotide sequence ID" value="NZ_JBHMAA010000019.1"/>
</dbReference>
<dbReference type="EMBL" id="JBHMAA010000019">
    <property type="protein sequence ID" value="MFB9950733.1"/>
    <property type="molecule type" value="Genomic_DNA"/>
</dbReference>
<dbReference type="PROSITE" id="PS50893">
    <property type="entry name" value="ABC_TRANSPORTER_2"/>
    <property type="match status" value="1"/>
</dbReference>
<dbReference type="CDD" id="cd03293">
    <property type="entry name" value="ABC_NrtD_SsuB_transporters"/>
    <property type="match status" value="1"/>
</dbReference>
<dbReference type="PANTHER" id="PTHR42788:SF19">
    <property type="entry name" value="ALIPHATIC SULFONATES IMPORT ATP-BINDING PROTEIN SSUB 2"/>
    <property type="match status" value="1"/>
</dbReference>
<dbReference type="SUPFAM" id="SSF52540">
    <property type="entry name" value="P-loop containing nucleoside triphosphate hydrolases"/>
    <property type="match status" value="1"/>
</dbReference>
<evidence type="ECO:0000256" key="3">
    <source>
        <dbReference type="ARBA" id="ARBA00022741"/>
    </source>
</evidence>
<gene>
    <name evidence="6" type="ORF">ACFFP0_17915</name>
</gene>
<keyword evidence="7" id="KW-1185">Reference proteome</keyword>
<dbReference type="Pfam" id="PF00005">
    <property type="entry name" value="ABC_tran"/>
    <property type="match status" value="1"/>
</dbReference>
<evidence type="ECO:0000256" key="4">
    <source>
        <dbReference type="ARBA" id="ARBA00022840"/>
    </source>
</evidence>
<dbReference type="PANTHER" id="PTHR42788">
    <property type="entry name" value="TAURINE IMPORT ATP-BINDING PROTEIN-RELATED"/>
    <property type="match status" value="1"/>
</dbReference>
<dbReference type="SMART" id="SM00382">
    <property type="entry name" value="AAA"/>
    <property type="match status" value="1"/>
</dbReference>
<sequence length="268" mass="29586">MHPDLLVQSLSRSSFTADSITFAYDGRVGPVFQNFSLHTQPEEFVAILGPSGCGKSTLLNLLSGFLTPQKGTIEINGSAVYPEHPALGYVFQSPNLFPWLSVLENVRFGLRMAAKLSNGQQYQTAKTFLDLVGLADHANAFPHRLSGGQRQRVALARSLVMNPALLLMDEPFSALDAITRATLNDEVLRLWSTLGQSVLFITHDIDEAIYLADRIIVLGLAPEGIRAEVKVGLPRPRHQVETRDAPRFHALRRQLSQEIANAQSKTQF</sequence>
<dbReference type="InterPro" id="IPR027417">
    <property type="entry name" value="P-loop_NTPase"/>
</dbReference>